<comment type="similarity">
    <text evidence="1">Belongs to the ROK (NagC/XylR) family.</text>
</comment>
<evidence type="ECO:0000313" key="2">
    <source>
        <dbReference type="EMBL" id="MCG4528759.1"/>
    </source>
</evidence>
<evidence type="ECO:0000256" key="1">
    <source>
        <dbReference type="ARBA" id="ARBA00006479"/>
    </source>
</evidence>
<accession>A0ABS9MD64</accession>
<dbReference type="Pfam" id="PF00480">
    <property type="entry name" value="ROK"/>
    <property type="match status" value="1"/>
</dbReference>
<dbReference type="EMBL" id="JAKNJB010000043">
    <property type="protein sequence ID" value="MCG4528759.1"/>
    <property type="molecule type" value="Genomic_DNA"/>
</dbReference>
<dbReference type="PANTHER" id="PTHR18964:SF165">
    <property type="entry name" value="BETA-GLUCOSIDE KINASE"/>
    <property type="match status" value="1"/>
</dbReference>
<dbReference type="PANTHER" id="PTHR18964">
    <property type="entry name" value="ROK (REPRESSOR, ORF, KINASE) FAMILY"/>
    <property type="match status" value="1"/>
</dbReference>
<dbReference type="SUPFAM" id="SSF53067">
    <property type="entry name" value="Actin-like ATPase domain"/>
    <property type="match status" value="1"/>
</dbReference>
<protein>
    <submittedName>
        <fullName evidence="2">ROK family protein</fullName>
    </submittedName>
</protein>
<dbReference type="InterPro" id="IPR043129">
    <property type="entry name" value="ATPase_NBD"/>
</dbReference>
<keyword evidence="3" id="KW-1185">Reference proteome</keyword>
<name>A0ABS9MD64_9FIRM</name>
<proteinExistence type="inferred from homology"/>
<comment type="caution">
    <text evidence="2">The sequence shown here is derived from an EMBL/GenBank/DDBJ whole genome shotgun (WGS) entry which is preliminary data.</text>
</comment>
<dbReference type="Gene3D" id="3.30.420.40">
    <property type="match status" value="2"/>
</dbReference>
<gene>
    <name evidence="2" type="ORF">L0P79_17085</name>
</gene>
<sequence>MRAAQRIAALDIGGTKIKACVFEGGTPSQKSECDTAANEGAAAVLARAAALIRTFGPFDAIGVSTAGQVDPNNGVIRYANENLPGYTGMDVKGYFEAQFQRPAAVLNDVCAAALGEGTRGAAAGVRDYICLTYGTGIGGGVVLDGQLYYGTGPSAGGMLGGLILHPEDLDPQDPFAGTYERYASATALRTAASGLDPALTNGHAIFQRLDEPEVRTVVNAWLDQVAAGAVSLIHVFNIPCVVLGGGVMEQPYAIQGAQARIEKLLIPGFRGVRVVGAALGNMAGLYGAAQQVCKTEFGVDLE</sequence>
<dbReference type="InterPro" id="IPR000600">
    <property type="entry name" value="ROK"/>
</dbReference>
<reference evidence="2 3" key="1">
    <citation type="submission" date="2022-01" db="EMBL/GenBank/DDBJ databases">
        <title>Collection of gut derived symbiotic bacterial strains cultured from healthy donors.</title>
        <authorList>
            <person name="Lin H."/>
            <person name="Kohout C."/>
            <person name="Waligurski E."/>
            <person name="Pamer E.G."/>
        </authorList>
    </citation>
    <scope>NUCLEOTIDE SEQUENCE [LARGE SCALE GENOMIC DNA]</scope>
    <source>
        <strain evidence="2 3">DFI.3.7</strain>
    </source>
</reference>
<dbReference type="RefSeq" id="WP_238075020.1">
    <property type="nucleotide sequence ID" value="NZ_JAKNJB010000043.1"/>
</dbReference>
<evidence type="ECO:0000313" key="3">
    <source>
        <dbReference type="Proteomes" id="UP001200313"/>
    </source>
</evidence>
<organism evidence="2 3">
    <name type="scientific">Intestinimonas massiliensis</name>
    <name type="common">ex Afouda et al. 2020</name>
    <dbReference type="NCBI Taxonomy" id="1673721"/>
    <lineage>
        <taxon>Bacteria</taxon>
        <taxon>Bacillati</taxon>
        <taxon>Bacillota</taxon>
        <taxon>Clostridia</taxon>
        <taxon>Eubacteriales</taxon>
        <taxon>Intestinimonas</taxon>
    </lineage>
</organism>
<dbReference type="Proteomes" id="UP001200313">
    <property type="component" value="Unassembled WGS sequence"/>
</dbReference>